<sequence length="199" mass="20083">MTARRTVRFAGLVTLTAAAAISLTAYQSGSTEAFASPAANGFVSASHSTGNGGADSVEARAGSPAGAVTLVDGSTAQISKLGDLHYRAEIVSGGSVVATLEANERDAGLDANGMYVVLGMDGEIHSWTGGEHSVPGTHELAGGWTAEVVKLGEQHYRAHILDGEGAVVATLDADQRDAGLDANGSYIVLSTRGVISASV</sequence>
<reference evidence="2" key="2">
    <citation type="submission" date="2020-09" db="EMBL/GenBank/DDBJ databases">
        <authorList>
            <person name="Sun Q."/>
            <person name="Ohkuma M."/>
        </authorList>
    </citation>
    <scope>NUCLEOTIDE SEQUENCE</scope>
    <source>
        <strain evidence="2">JCM 4790</strain>
    </source>
</reference>
<reference evidence="2" key="1">
    <citation type="journal article" date="2014" name="Int. J. Syst. Evol. Microbiol.">
        <title>Complete genome sequence of Corynebacterium casei LMG S-19264T (=DSM 44701T), isolated from a smear-ripened cheese.</title>
        <authorList>
            <consortium name="US DOE Joint Genome Institute (JGI-PGF)"/>
            <person name="Walter F."/>
            <person name="Albersmeier A."/>
            <person name="Kalinowski J."/>
            <person name="Ruckert C."/>
        </authorList>
    </citation>
    <scope>NUCLEOTIDE SEQUENCE</scope>
    <source>
        <strain evidence="2">JCM 4790</strain>
    </source>
</reference>
<evidence type="ECO:0000256" key="1">
    <source>
        <dbReference type="SAM" id="SignalP"/>
    </source>
</evidence>
<feature type="signal peptide" evidence="1">
    <location>
        <begin position="1"/>
        <end position="19"/>
    </location>
</feature>
<dbReference type="Proteomes" id="UP000619244">
    <property type="component" value="Unassembled WGS sequence"/>
</dbReference>
<name>A0A918UAE0_9ACTN</name>
<dbReference type="AlphaFoldDB" id="A0A918UAE0"/>
<comment type="caution">
    <text evidence="2">The sequence shown here is derived from an EMBL/GenBank/DDBJ whole genome shotgun (WGS) entry which is preliminary data.</text>
</comment>
<organism evidence="2 3">
    <name type="scientific">Streptomyces minutiscleroticus</name>
    <dbReference type="NCBI Taxonomy" id="68238"/>
    <lineage>
        <taxon>Bacteria</taxon>
        <taxon>Bacillati</taxon>
        <taxon>Actinomycetota</taxon>
        <taxon>Actinomycetes</taxon>
        <taxon>Kitasatosporales</taxon>
        <taxon>Streptomycetaceae</taxon>
        <taxon>Streptomyces</taxon>
    </lineage>
</organism>
<keyword evidence="3" id="KW-1185">Reference proteome</keyword>
<accession>A0A918UAE0</accession>
<feature type="chain" id="PRO_5039345585" evidence="1">
    <location>
        <begin position="20"/>
        <end position="199"/>
    </location>
</feature>
<protein>
    <submittedName>
        <fullName evidence="2">Uncharacterized protein</fullName>
    </submittedName>
</protein>
<gene>
    <name evidence="2" type="ORF">GCM10010358_80630</name>
</gene>
<evidence type="ECO:0000313" key="3">
    <source>
        <dbReference type="Proteomes" id="UP000619244"/>
    </source>
</evidence>
<keyword evidence="1" id="KW-0732">Signal</keyword>
<proteinExistence type="predicted"/>
<dbReference type="EMBL" id="BMVU01000113">
    <property type="protein sequence ID" value="GGY16913.1"/>
    <property type="molecule type" value="Genomic_DNA"/>
</dbReference>
<evidence type="ECO:0000313" key="2">
    <source>
        <dbReference type="EMBL" id="GGY16913.1"/>
    </source>
</evidence>
<dbReference type="RefSeq" id="WP_190195215.1">
    <property type="nucleotide sequence ID" value="NZ_JBEPCH010000762.1"/>
</dbReference>